<dbReference type="InterPro" id="IPR010852">
    <property type="entry name" value="ABATE"/>
</dbReference>
<evidence type="ECO:0000259" key="1">
    <source>
        <dbReference type="Pfam" id="PF11706"/>
    </source>
</evidence>
<dbReference type="PANTHER" id="PTHR35525">
    <property type="entry name" value="BLL6575 PROTEIN"/>
    <property type="match status" value="1"/>
</dbReference>
<feature type="domain" description="Zinc finger CGNR" evidence="1">
    <location>
        <begin position="171"/>
        <end position="210"/>
    </location>
</feature>
<dbReference type="PANTHER" id="PTHR35525:SF3">
    <property type="entry name" value="BLL6575 PROTEIN"/>
    <property type="match status" value="1"/>
</dbReference>
<keyword evidence="3" id="KW-1185">Reference proteome</keyword>
<dbReference type="Gene3D" id="1.10.3300.10">
    <property type="entry name" value="Jann2411-like domain"/>
    <property type="match status" value="1"/>
</dbReference>
<gene>
    <name evidence="2" type="ORF">DPM12_02150</name>
</gene>
<protein>
    <recommendedName>
        <fullName evidence="1">Zinc finger CGNR domain-containing protein</fullName>
    </recommendedName>
</protein>
<name>A0A329R2J7_9ACTN</name>
<dbReference type="InterPro" id="IPR021005">
    <property type="entry name" value="Znf_CGNR"/>
</dbReference>
<dbReference type="Proteomes" id="UP000250462">
    <property type="component" value="Unassembled WGS sequence"/>
</dbReference>
<proteinExistence type="predicted"/>
<dbReference type="EMBL" id="QMIG01000001">
    <property type="protein sequence ID" value="RAW18874.1"/>
    <property type="molecule type" value="Genomic_DNA"/>
</dbReference>
<evidence type="ECO:0000313" key="2">
    <source>
        <dbReference type="EMBL" id="RAW18874.1"/>
    </source>
</evidence>
<sequence>MARYSNLGGVDTIRPLQRLEALANVVPDLREIGAEIGAPDGVGATTATRADGEPGTFEGVDVDELAGRLVDVLRAHGETLDRLESSDVVELLRSLDRLRALLCIGEVDRAAQALNDLFDEVGARPRLSRHDGSPWHLHVDPDDAGWGTWLLASSALALAMCLQEHGRITWGRCEASGCRRYFVGDGRGGARRYCSERCANRARVARHRSRLRPADARDHEA</sequence>
<comment type="caution">
    <text evidence="2">The sequence shown here is derived from an EMBL/GenBank/DDBJ whole genome shotgun (WGS) entry which is preliminary data.</text>
</comment>
<dbReference type="InterPro" id="IPR023286">
    <property type="entry name" value="ABATE_dom_sf"/>
</dbReference>
<evidence type="ECO:0000313" key="3">
    <source>
        <dbReference type="Proteomes" id="UP000250462"/>
    </source>
</evidence>
<dbReference type="AlphaFoldDB" id="A0A329R2J7"/>
<dbReference type="Pfam" id="PF11706">
    <property type="entry name" value="zf-CGNR"/>
    <property type="match status" value="1"/>
</dbReference>
<organism evidence="2 3">
    <name type="scientific">Phytoactinopolyspora halophila</name>
    <dbReference type="NCBI Taxonomy" id="1981511"/>
    <lineage>
        <taxon>Bacteria</taxon>
        <taxon>Bacillati</taxon>
        <taxon>Actinomycetota</taxon>
        <taxon>Actinomycetes</taxon>
        <taxon>Jiangellales</taxon>
        <taxon>Jiangellaceae</taxon>
        <taxon>Phytoactinopolyspora</taxon>
    </lineage>
</organism>
<dbReference type="OrthoDB" id="3531194at2"/>
<reference evidence="2 3" key="1">
    <citation type="submission" date="2018-06" db="EMBL/GenBank/DDBJ databases">
        <title>Phytoactinopolyspora halophila sp. nov., a novel halophilic actinomycete isolated from a saline soil in China.</title>
        <authorList>
            <person name="Tang S.-K."/>
        </authorList>
    </citation>
    <scope>NUCLEOTIDE SEQUENCE [LARGE SCALE GENOMIC DNA]</scope>
    <source>
        <strain evidence="2 3">YIM 96934</strain>
    </source>
</reference>
<dbReference type="SUPFAM" id="SSF160904">
    <property type="entry name" value="Jann2411-like"/>
    <property type="match status" value="1"/>
</dbReference>
<accession>A0A329R2J7</accession>